<gene>
    <name evidence="1" type="ORF">DJ93_445</name>
</gene>
<comment type="caution">
    <text evidence="1">The sequence shown here is derived from an EMBL/GenBank/DDBJ whole genome shotgun (WGS) entry which is preliminary data.</text>
</comment>
<reference evidence="1 2" key="1">
    <citation type="submission" date="2014-04" db="EMBL/GenBank/DDBJ databases">
        <authorList>
            <person name="Bishop-Lilly K.A."/>
            <person name="Broomall S.M."/>
            <person name="Chain P.S."/>
            <person name="Chertkov O."/>
            <person name="Coyne S.R."/>
            <person name="Daligault H.E."/>
            <person name="Davenport K.W."/>
            <person name="Erkkila T."/>
            <person name="Frey K.G."/>
            <person name="Gibbons H.S."/>
            <person name="Gu W."/>
            <person name="Jaissle J."/>
            <person name="Johnson S.L."/>
            <person name="Koroleva G.I."/>
            <person name="Ladner J.T."/>
            <person name="Lo C.-C."/>
            <person name="Minogue T.D."/>
            <person name="Munk C."/>
            <person name="Palacios G.F."/>
            <person name="Redden C.L."/>
            <person name="Rosenzweig C.N."/>
            <person name="Scholz M.B."/>
            <person name="Teshima H."/>
            <person name="Xu Y."/>
        </authorList>
    </citation>
    <scope>NUCLEOTIDE SEQUENCE [LARGE SCALE GENOMIC DNA]</scope>
    <source>
        <strain evidence="1 2">BHP</strain>
    </source>
</reference>
<accession>A0A090YT60</accession>
<evidence type="ECO:0000313" key="1">
    <source>
        <dbReference type="EMBL" id="KFN02044.1"/>
    </source>
</evidence>
<dbReference type="AlphaFoldDB" id="A0A090YT60"/>
<dbReference type="PATRIC" id="fig|1405.8.peg.617"/>
<dbReference type="Proteomes" id="UP000029389">
    <property type="component" value="Unassembled WGS sequence"/>
</dbReference>
<dbReference type="EMBL" id="JMQC01000008">
    <property type="protein sequence ID" value="KFN02044.1"/>
    <property type="molecule type" value="Genomic_DNA"/>
</dbReference>
<name>A0A090YT60_9BACI</name>
<organism evidence="1 2">
    <name type="scientific">Bacillus clarus</name>
    <dbReference type="NCBI Taxonomy" id="2338372"/>
    <lineage>
        <taxon>Bacteria</taxon>
        <taxon>Bacillati</taxon>
        <taxon>Bacillota</taxon>
        <taxon>Bacilli</taxon>
        <taxon>Bacillales</taxon>
        <taxon>Bacillaceae</taxon>
        <taxon>Bacillus</taxon>
        <taxon>Bacillus cereus group</taxon>
    </lineage>
</organism>
<evidence type="ECO:0000313" key="2">
    <source>
        <dbReference type="Proteomes" id="UP000029389"/>
    </source>
</evidence>
<sequence>MEVILFFLGIVVLIMYSLLKDKKRMDLTKRKLYVTSLIFTIVFSFIPTTGLNGEEFLYFGIPAQNFSYDGRGGSDLMQ</sequence>
<protein>
    <submittedName>
        <fullName evidence="1">Uncharacterized protein</fullName>
    </submittedName>
</protein>
<proteinExistence type="predicted"/>